<dbReference type="EMBL" id="BAABJM010000009">
    <property type="protein sequence ID" value="GAA5068458.1"/>
    <property type="molecule type" value="Genomic_DNA"/>
</dbReference>
<evidence type="ECO:0008006" key="4">
    <source>
        <dbReference type="Google" id="ProtNLM"/>
    </source>
</evidence>
<dbReference type="Proteomes" id="UP001500603">
    <property type="component" value="Unassembled WGS sequence"/>
</dbReference>
<dbReference type="Pfam" id="PF12079">
    <property type="entry name" value="DUF3558"/>
    <property type="match status" value="1"/>
</dbReference>
<evidence type="ECO:0000256" key="1">
    <source>
        <dbReference type="SAM" id="MobiDB-lite"/>
    </source>
</evidence>
<accession>A0ABP9KZG2</accession>
<comment type="caution">
    <text evidence="2">The sequence shown here is derived from an EMBL/GenBank/DDBJ whole genome shotgun (WGS) entry which is preliminary data.</text>
</comment>
<evidence type="ECO:0000313" key="3">
    <source>
        <dbReference type="Proteomes" id="UP001500603"/>
    </source>
</evidence>
<evidence type="ECO:0000313" key="2">
    <source>
        <dbReference type="EMBL" id="GAA5068458.1"/>
    </source>
</evidence>
<sequence length="184" mass="19219">MRLVVLALGAALTLSGCGSSTDGDPKAEGSGDNSASQEVAADVPTGYNACTDVPQSVIDSEKWRGGSIPDDSYASGGIKWRGCQWVKGNGYSISIRTTNITVDMVREKNFPNAQELTLGTRKAITTRQIENVQSNCVVNVEMNGGSLELALDNPPASRETGSLDACDLVNDVAEKVTPSIPAAA</sequence>
<organism evidence="2 3">
    <name type="scientific">Nocardia callitridis</name>
    <dbReference type="NCBI Taxonomy" id="648753"/>
    <lineage>
        <taxon>Bacteria</taxon>
        <taxon>Bacillati</taxon>
        <taxon>Actinomycetota</taxon>
        <taxon>Actinomycetes</taxon>
        <taxon>Mycobacteriales</taxon>
        <taxon>Nocardiaceae</taxon>
        <taxon>Nocardia</taxon>
    </lineage>
</organism>
<dbReference type="PROSITE" id="PS51257">
    <property type="entry name" value="PROKAR_LIPOPROTEIN"/>
    <property type="match status" value="1"/>
</dbReference>
<proteinExistence type="predicted"/>
<keyword evidence="3" id="KW-1185">Reference proteome</keyword>
<name>A0ABP9KZG2_9NOCA</name>
<gene>
    <name evidence="2" type="ORF">GCM10023318_58790</name>
</gene>
<feature type="region of interest" description="Disordered" evidence="1">
    <location>
        <begin position="17"/>
        <end position="38"/>
    </location>
</feature>
<reference evidence="3" key="1">
    <citation type="journal article" date="2019" name="Int. J. Syst. Evol. Microbiol.">
        <title>The Global Catalogue of Microorganisms (GCM) 10K type strain sequencing project: providing services to taxonomists for standard genome sequencing and annotation.</title>
        <authorList>
            <consortium name="The Broad Institute Genomics Platform"/>
            <consortium name="The Broad Institute Genome Sequencing Center for Infectious Disease"/>
            <person name="Wu L."/>
            <person name="Ma J."/>
        </authorList>
    </citation>
    <scope>NUCLEOTIDE SEQUENCE [LARGE SCALE GENOMIC DNA]</scope>
    <source>
        <strain evidence="3">JCM 18298</strain>
    </source>
</reference>
<dbReference type="InterPro" id="IPR024520">
    <property type="entry name" value="DUF3558"/>
</dbReference>
<protein>
    <recommendedName>
        <fullName evidence="4">DUF3558 domain-containing protein</fullName>
    </recommendedName>
</protein>